<protein>
    <submittedName>
        <fullName evidence="1">GatB/YqeY domain-containing protein</fullName>
    </submittedName>
</protein>
<dbReference type="EMBL" id="JBHSUA010000008">
    <property type="protein sequence ID" value="MFC6395908.1"/>
    <property type="molecule type" value="Genomic_DNA"/>
</dbReference>
<dbReference type="Gene3D" id="1.10.10.410">
    <property type="match status" value="1"/>
</dbReference>
<gene>
    <name evidence="1" type="ORF">ACFP57_02710</name>
</gene>
<name>A0ABW1WYN3_9ACTN</name>
<accession>A0ABW1WYN3</accession>
<dbReference type="InterPro" id="IPR019004">
    <property type="entry name" value="YqeY/Aim41"/>
</dbReference>
<evidence type="ECO:0000313" key="1">
    <source>
        <dbReference type="EMBL" id="MFC6395908.1"/>
    </source>
</evidence>
<evidence type="ECO:0000313" key="2">
    <source>
        <dbReference type="Proteomes" id="UP001596266"/>
    </source>
</evidence>
<proteinExistence type="predicted"/>
<dbReference type="PANTHER" id="PTHR28055:SF1">
    <property type="entry name" value="ALTERED INHERITANCE OF MITOCHONDRIA PROTEIN 41, MITOCHONDRIAL"/>
    <property type="match status" value="1"/>
</dbReference>
<organism evidence="1 2">
    <name type="scientific">Luteococcus sanguinis</name>
    <dbReference type="NCBI Taxonomy" id="174038"/>
    <lineage>
        <taxon>Bacteria</taxon>
        <taxon>Bacillati</taxon>
        <taxon>Actinomycetota</taxon>
        <taxon>Actinomycetes</taxon>
        <taxon>Propionibacteriales</taxon>
        <taxon>Propionibacteriaceae</taxon>
        <taxon>Luteococcus</taxon>
    </lineage>
</organism>
<reference evidence="2" key="1">
    <citation type="journal article" date="2019" name="Int. J. Syst. Evol. Microbiol.">
        <title>The Global Catalogue of Microorganisms (GCM) 10K type strain sequencing project: providing services to taxonomists for standard genome sequencing and annotation.</title>
        <authorList>
            <consortium name="The Broad Institute Genomics Platform"/>
            <consortium name="The Broad Institute Genome Sequencing Center for Infectious Disease"/>
            <person name="Wu L."/>
            <person name="Ma J."/>
        </authorList>
    </citation>
    <scope>NUCLEOTIDE SEQUENCE [LARGE SCALE GENOMIC DNA]</scope>
    <source>
        <strain evidence="2">CGMCC 1.15277</strain>
    </source>
</reference>
<dbReference type="RefSeq" id="WP_343886023.1">
    <property type="nucleotide sequence ID" value="NZ_BAAAKI010000012.1"/>
</dbReference>
<keyword evidence="2" id="KW-1185">Reference proteome</keyword>
<dbReference type="Gene3D" id="1.10.1510.10">
    <property type="entry name" value="Uncharacterised protein YqeY/AIM41 PF09424, N-terminal domain"/>
    <property type="match status" value="1"/>
</dbReference>
<comment type="caution">
    <text evidence="1">The sequence shown here is derived from an EMBL/GenBank/DDBJ whole genome shotgun (WGS) entry which is preliminary data.</text>
</comment>
<dbReference type="InterPro" id="IPR042184">
    <property type="entry name" value="YqeY/Aim41_N"/>
</dbReference>
<dbReference type="Proteomes" id="UP001596266">
    <property type="component" value="Unassembled WGS sequence"/>
</dbReference>
<dbReference type="Pfam" id="PF09424">
    <property type="entry name" value="YqeY"/>
    <property type="match status" value="1"/>
</dbReference>
<sequence length="153" mass="16046">MGALKDQLKTDLVAAMKAHDEAAKSNLRMAIAAIGTEEVAGASARELTDAEELAVVTKEVSKRRDSAEAYTQGNRPELAAKETAEAEFLAKYLPAPLSSEELQQIVDEEIAAATADAEKSPRLMGQVIKAVNARANGRADGKTVAGLVKAALA</sequence>
<dbReference type="InterPro" id="IPR023168">
    <property type="entry name" value="GatB_Yqey_C_2"/>
</dbReference>
<dbReference type="InterPro" id="IPR003789">
    <property type="entry name" value="Asn/Gln_tRNA_amidoTrase-B-like"/>
</dbReference>
<dbReference type="PANTHER" id="PTHR28055">
    <property type="entry name" value="ALTERED INHERITANCE OF MITOCHONDRIA PROTEIN 41, MITOCHONDRIAL"/>
    <property type="match status" value="1"/>
</dbReference>
<dbReference type="SUPFAM" id="SSF89095">
    <property type="entry name" value="GatB/YqeY motif"/>
    <property type="match status" value="1"/>
</dbReference>